<gene>
    <name evidence="1" type="ORF">SDAV_00144</name>
</gene>
<evidence type="ECO:0000313" key="2">
    <source>
        <dbReference type="Proteomes" id="UP000253689"/>
    </source>
</evidence>
<sequence>MKIIKILMRIQDKIKIRYFLYIINKLLQQKTSLFIIKYKLYKKYGRINLLYMILKYYLIF</sequence>
<evidence type="ECO:0000313" key="1">
    <source>
        <dbReference type="EMBL" id="AXF95148.1"/>
    </source>
</evidence>
<dbReference type="KEGG" id="sphh:SDAV_00144"/>
<name>A0A345DLR0_9MOLU</name>
<dbReference type="Proteomes" id="UP000253689">
    <property type="component" value="Chromosome"/>
</dbReference>
<keyword evidence="2" id="KW-1185">Reference proteome</keyword>
<proteinExistence type="predicted"/>
<dbReference type="AlphaFoldDB" id="A0A345DLR0"/>
<protein>
    <submittedName>
        <fullName evidence="1">Uncharacterized protein</fullName>
    </submittedName>
</protein>
<accession>A0A345DLR0</accession>
<reference evidence="2" key="1">
    <citation type="submission" date="2018-07" db="EMBL/GenBank/DDBJ databases">
        <title>Complete Genome Sequence of Spiroplasma phoeniceum.</title>
        <authorList>
            <person name="Davis R.E."/>
            <person name="Shao J.Y."/>
            <person name="Zhao Y."/>
            <person name="Silver A."/>
            <person name="Stump z."/>
            <person name="Gasparich G."/>
        </authorList>
    </citation>
    <scope>NUCLEOTIDE SEQUENCE [LARGE SCALE GENOMIC DNA]</scope>
    <source>
        <strain evidence="2">P40</strain>
    </source>
</reference>
<organism evidence="1 2">
    <name type="scientific">Spiroplasma phoeniceum P40</name>
    <dbReference type="NCBI Taxonomy" id="1276259"/>
    <lineage>
        <taxon>Bacteria</taxon>
        <taxon>Bacillati</taxon>
        <taxon>Mycoplasmatota</taxon>
        <taxon>Mollicutes</taxon>
        <taxon>Entomoplasmatales</taxon>
        <taxon>Spiroplasmataceae</taxon>
        <taxon>Spiroplasma</taxon>
    </lineage>
</organism>
<dbReference type="EMBL" id="CP031088">
    <property type="protein sequence ID" value="AXF95148.1"/>
    <property type="molecule type" value="Genomic_DNA"/>
</dbReference>